<name>A0ABY8PQ39_9BACT</name>
<keyword evidence="2" id="KW-1185">Reference proteome</keyword>
<reference evidence="1 2" key="1">
    <citation type="submission" date="2021-02" db="EMBL/GenBank/DDBJ databases">
        <title>Characterization of Marinitoga sp. nov. str. BP5-C20A.</title>
        <authorList>
            <person name="Erauso G."/>
            <person name="Postec A."/>
        </authorList>
    </citation>
    <scope>NUCLEOTIDE SEQUENCE [LARGE SCALE GENOMIC DNA]</scope>
    <source>
        <strain evidence="1 2">BP5-C20A</strain>
    </source>
</reference>
<evidence type="ECO:0000313" key="2">
    <source>
        <dbReference type="Proteomes" id="UP001232493"/>
    </source>
</evidence>
<evidence type="ECO:0000313" key="1">
    <source>
        <dbReference type="EMBL" id="WGS64761.1"/>
    </source>
</evidence>
<proteinExistence type="predicted"/>
<accession>A0ABY8PQ39</accession>
<dbReference type="EMBL" id="CP069362">
    <property type="protein sequence ID" value="WGS64761.1"/>
    <property type="molecule type" value="Genomic_DNA"/>
</dbReference>
<gene>
    <name evidence="1" type="ORF">JRV97_10430</name>
</gene>
<dbReference type="InterPro" id="IPR043740">
    <property type="entry name" value="DUF5685"/>
</dbReference>
<dbReference type="Proteomes" id="UP001232493">
    <property type="component" value="Chromosome"/>
</dbReference>
<sequence>MFIIREVSFFSIMKLDFEKSNIKEITCPWVGFKKRYIYKNLDTFKEFSYLNAFIIYGKLFDKLHDSHLENMKIFIKNLRKKIVDYYGESFITEYENILREQFELEKEKLELEDYFIPSIKIINMIVNRHRLNLPEEFSYYVGTLIYIFDALYDFEKDIKKNNFNPIHVIYNIDKLSKLSLREKEYIDFIIDYSIKNILDIFENAEINNKHFVKKLFTFSAIHHKSKIEELFHEFKNHKNIKLNDSLYLEIKK</sequence>
<protein>
    <submittedName>
        <fullName evidence="1">Uncharacterized protein</fullName>
    </submittedName>
</protein>
<organism evidence="1 2">
    <name type="scientific">Marinitoga aeolica</name>
    <dbReference type="NCBI Taxonomy" id="2809031"/>
    <lineage>
        <taxon>Bacteria</taxon>
        <taxon>Thermotogati</taxon>
        <taxon>Thermotogota</taxon>
        <taxon>Thermotogae</taxon>
        <taxon>Petrotogales</taxon>
        <taxon>Petrotogaceae</taxon>
        <taxon>Marinitoga</taxon>
    </lineage>
</organism>
<dbReference type="Pfam" id="PF18937">
    <property type="entry name" value="DUF5685"/>
    <property type="match status" value="1"/>
</dbReference>